<evidence type="ECO:0000313" key="1">
    <source>
        <dbReference type="EMBL" id="KAK6638831.1"/>
    </source>
</evidence>
<protein>
    <submittedName>
        <fullName evidence="1">Uncharacterized protein</fullName>
    </submittedName>
</protein>
<sequence>MKISRNRHGGYGEWSRTPKVRSVDKWTNGGSQNVEEVRQNIRGLEVHRDLHPALPPSAGTVSKLKSKKVDEWLFLQEFHLLKAETRFWERKGRRQRCAKELKFLAYQLL</sequence>
<evidence type="ECO:0000313" key="2">
    <source>
        <dbReference type="Proteomes" id="UP001372834"/>
    </source>
</evidence>
<name>A0AAN8PC43_POLSC</name>
<dbReference type="Proteomes" id="UP001372834">
    <property type="component" value="Unassembled WGS sequence"/>
</dbReference>
<reference evidence="1 2" key="1">
    <citation type="submission" date="2023-10" db="EMBL/GenBank/DDBJ databases">
        <title>Genomes of two closely related lineages of the louse Polyplax serrata with different host specificities.</title>
        <authorList>
            <person name="Martinu J."/>
            <person name="Tarabai H."/>
            <person name="Stefka J."/>
            <person name="Hypsa V."/>
        </authorList>
    </citation>
    <scope>NUCLEOTIDE SEQUENCE [LARGE SCALE GENOMIC DNA]</scope>
    <source>
        <strain evidence="1">HR10_N</strain>
    </source>
</reference>
<dbReference type="AlphaFoldDB" id="A0AAN8PC43"/>
<dbReference type="EMBL" id="JAWJWE010000003">
    <property type="protein sequence ID" value="KAK6638831.1"/>
    <property type="molecule type" value="Genomic_DNA"/>
</dbReference>
<proteinExistence type="predicted"/>
<accession>A0AAN8PC43</accession>
<gene>
    <name evidence="1" type="ORF">RUM43_007100</name>
</gene>
<comment type="caution">
    <text evidence="1">The sequence shown here is derived from an EMBL/GenBank/DDBJ whole genome shotgun (WGS) entry which is preliminary data.</text>
</comment>
<organism evidence="1 2">
    <name type="scientific">Polyplax serrata</name>
    <name type="common">Common mouse louse</name>
    <dbReference type="NCBI Taxonomy" id="468196"/>
    <lineage>
        <taxon>Eukaryota</taxon>
        <taxon>Metazoa</taxon>
        <taxon>Ecdysozoa</taxon>
        <taxon>Arthropoda</taxon>
        <taxon>Hexapoda</taxon>
        <taxon>Insecta</taxon>
        <taxon>Pterygota</taxon>
        <taxon>Neoptera</taxon>
        <taxon>Paraneoptera</taxon>
        <taxon>Psocodea</taxon>
        <taxon>Troctomorpha</taxon>
        <taxon>Phthiraptera</taxon>
        <taxon>Anoplura</taxon>
        <taxon>Polyplacidae</taxon>
        <taxon>Polyplax</taxon>
    </lineage>
</organism>